<dbReference type="InterPro" id="IPR025340">
    <property type="entry name" value="DUF4246"/>
</dbReference>
<keyword evidence="3" id="KW-1185">Reference proteome</keyword>
<name>A0A0C3LJ40_9AGAM</name>
<dbReference type="HOGENOM" id="CLU_012066_3_2_1"/>
<sequence length="517" mass="59630">MSYHIRSKPSWWTKYKDETIRSKWKAEALETPVSGENLLEPEVDYVLDELAGYNKMRDEATGIQQSCFSRIYESDSLIPQDLLDRLKAAVKILEDVPEDQKDWHPRSDDQVLDLVHPSLYPIVYGRTFRYPEVTKPGDRKIADFQPIIAPNSSTTPGEDWSFSKKFAWLSTDFKIAKDGSSAKAVSYINNLHPSHTELYSVIEALVARFSFLFDRVLTDLVCYSESSNRRIIEDYSYKDDDDDGPERLPDETQQDYEIRVENWKWERPMSVPTVLECGCISDISFRSKSHTIQGKEVQVIVKLANIHLTPEKPFYPGDSWHVEGMANERILASGIYYYDSENISESELQFRTVVTAADLSHEEDDAIGVQRVWGLERFGPANQIVGATPTPAGRCLAFPNIYQHKVAPFWLEDETKPGYRKILALFLLDPEHPRFSTTDILPQQAEWYELAMQQAPATSPFRKLPAEIMREITRQLPNLMTLDEAKKYRLELMDERTAFVGTQDERYFASDFNFCEH</sequence>
<dbReference type="AlphaFoldDB" id="A0A0C3LJ40"/>
<evidence type="ECO:0000313" key="2">
    <source>
        <dbReference type="EMBL" id="KIO34043.1"/>
    </source>
</evidence>
<accession>A0A0C3LJ40</accession>
<feature type="domain" description="DUF4246" evidence="1">
    <location>
        <begin position="43"/>
        <end position="449"/>
    </location>
</feature>
<proteinExistence type="predicted"/>
<dbReference type="STRING" id="1051891.A0A0C3LJ40"/>
<protein>
    <recommendedName>
        <fullName evidence="1">DUF4246 domain-containing protein</fullName>
    </recommendedName>
</protein>
<dbReference type="EMBL" id="KN822945">
    <property type="protein sequence ID" value="KIO34043.1"/>
    <property type="molecule type" value="Genomic_DNA"/>
</dbReference>
<reference evidence="3" key="2">
    <citation type="submission" date="2015-01" db="EMBL/GenBank/DDBJ databases">
        <title>Evolutionary Origins and Diversification of the Mycorrhizal Mutualists.</title>
        <authorList>
            <consortium name="DOE Joint Genome Institute"/>
            <consortium name="Mycorrhizal Genomics Consortium"/>
            <person name="Kohler A."/>
            <person name="Kuo A."/>
            <person name="Nagy L.G."/>
            <person name="Floudas D."/>
            <person name="Copeland A."/>
            <person name="Barry K.W."/>
            <person name="Cichocki N."/>
            <person name="Veneault-Fourrey C."/>
            <person name="LaButti K."/>
            <person name="Lindquist E.A."/>
            <person name="Lipzen A."/>
            <person name="Lundell T."/>
            <person name="Morin E."/>
            <person name="Murat C."/>
            <person name="Riley R."/>
            <person name="Ohm R."/>
            <person name="Sun H."/>
            <person name="Tunlid A."/>
            <person name="Henrissat B."/>
            <person name="Grigoriev I.V."/>
            <person name="Hibbett D.S."/>
            <person name="Martin F."/>
        </authorList>
    </citation>
    <scope>NUCLEOTIDE SEQUENCE [LARGE SCALE GENOMIC DNA]</scope>
    <source>
        <strain evidence="3">MUT 4182</strain>
    </source>
</reference>
<dbReference type="Pfam" id="PF14033">
    <property type="entry name" value="DUF4246"/>
    <property type="match status" value="1"/>
</dbReference>
<gene>
    <name evidence="2" type="ORF">M407DRAFT_227263</name>
</gene>
<dbReference type="PANTHER" id="PTHR33119">
    <property type="entry name" value="IFI3P"/>
    <property type="match status" value="1"/>
</dbReference>
<dbReference type="PANTHER" id="PTHR33119:SF1">
    <property type="entry name" value="FE2OG DIOXYGENASE DOMAIN-CONTAINING PROTEIN"/>
    <property type="match status" value="1"/>
</dbReference>
<evidence type="ECO:0000313" key="3">
    <source>
        <dbReference type="Proteomes" id="UP000054248"/>
    </source>
</evidence>
<organism evidence="2 3">
    <name type="scientific">Tulasnella calospora MUT 4182</name>
    <dbReference type="NCBI Taxonomy" id="1051891"/>
    <lineage>
        <taxon>Eukaryota</taxon>
        <taxon>Fungi</taxon>
        <taxon>Dikarya</taxon>
        <taxon>Basidiomycota</taxon>
        <taxon>Agaricomycotina</taxon>
        <taxon>Agaricomycetes</taxon>
        <taxon>Cantharellales</taxon>
        <taxon>Tulasnellaceae</taxon>
        <taxon>Tulasnella</taxon>
    </lineage>
</organism>
<dbReference type="InterPro" id="IPR049192">
    <property type="entry name" value="DUF4246_C"/>
</dbReference>
<evidence type="ECO:0000259" key="1">
    <source>
        <dbReference type="Pfam" id="PF14033"/>
    </source>
</evidence>
<dbReference type="OrthoDB" id="415532at2759"/>
<dbReference type="Proteomes" id="UP000054248">
    <property type="component" value="Unassembled WGS sequence"/>
</dbReference>
<reference evidence="2 3" key="1">
    <citation type="submission" date="2014-04" db="EMBL/GenBank/DDBJ databases">
        <authorList>
            <consortium name="DOE Joint Genome Institute"/>
            <person name="Kuo A."/>
            <person name="Girlanda M."/>
            <person name="Perotto S."/>
            <person name="Kohler A."/>
            <person name="Nagy L.G."/>
            <person name="Floudas D."/>
            <person name="Copeland A."/>
            <person name="Barry K.W."/>
            <person name="Cichocki N."/>
            <person name="Veneault-Fourrey C."/>
            <person name="LaButti K."/>
            <person name="Lindquist E.A."/>
            <person name="Lipzen A."/>
            <person name="Lundell T."/>
            <person name="Morin E."/>
            <person name="Murat C."/>
            <person name="Sun H."/>
            <person name="Tunlid A."/>
            <person name="Henrissat B."/>
            <person name="Grigoriev I.V."/>
            <person name="Hibbett D.S."/>
            <person name="Martin F."/>
            <person name="Nordberg H.P."/>
            <person name="Cantor M.N."/>
            <person name="Hua S.X."/>
        </authorList>
    </citation>
    <scope>NUCLEOTIDE SEQUENCE [LARGE SCALE GENOMIC DNA]</scope>
    <source>
        <strain evidence="2 3">MUT 4182</strain>
    </source>
</reference>